<dbReference type="GO" id="GO:0016747">
    <property type="term" value="F:acyltransferase activity, transferring groups other than amino-acyl groups"/>
    <property type="evidence" value="ECO:0007669"/>
    <property type="project" value="InterPro"/>
</dbReference>
<dbReference type="EMBL" id="LLXX01000180">
    <property type="protein sequence ID" value="KRQ97955.1"/>
    <property type="molecule type" value="Genomic_DNA"/>
</dbReference>
<dbReference type="InterPro" id="IPR002656">
    <property type="entry name" value="Acyl_transf_3_dom"/>
</dbReference>
<comment type="caution">
    <text evidence="3">The sequence shown here is derived from an EMBL/GenBank/DDBJ whole genome shotgun (WGS) entry which is preliminary data.</text>
</comment>
<dbReference type="InterPro" id="IPR050879">
    <property type="entry name" value="Acyltransferase_3"/>
</dbReference>
<feature type="transmembrane region" description="Helical" evidence="1">
    <location>
        <begin position="316"/>
        <end position="334"/>
    </location>
</feature>
<dbReference type="RefSeq" id="WP_057854331.1">
    <property type="nucleotide sequence ID" value="NZ_LLXX01000180.1"/>
</dbReference>
<dbReference type="GO" id="GO:0016020">
    <property type="term" value="C:membrane"/>
    <property type="evidence" value="ECO:0007669"/>
    <property type="project" value="TreeGrafter"/>
</dbReference>
<dbReference type="Proteomes" id="UP000051913">
    <property type="component" value="Unassembled WGS sequence"/>
</dbReference>
<feature type="transmembrane region" description="Helical" evidence="1">
    <location>
        <begin position="249"/>
        <end position="269"/>
    </location>
</feature>
<dbReference type="STRING" id="1518501.CQ10_21045"/>
<proteinExistence type="predicted"/>
<feature type="transmembrane region" description="Helical" evidence="1">
    <location>
        <begin position="12"/>
        <end position="29"/>
    </location>
</feature>
<dbReference type="Pfam" id="PF01757">
    <property type="entry name" value="Acyl_transf_3"/>
    <property type="match status" value="1"/>
</dbReference>
<protein>
    <recommendedName>
        <fullName evidence="2">Acyltransferase 3 domain-containing protein</fullName>
    </recommendedName>
</protein>
<organism evidence="3 4">
    <name type="scientific">Bradyrhizobium valentinum</name>
    <dbReference type="NCBI Taxonomy" id="1518501"/>
    <lineage>
        <taxon>Bacteria</taxon>
        <taxon>Pseudomonadati</taxon>
        <taxon>Pseudomonadota</taxon>
        <taxon>Alphaproteobacteria</taxon>
        <taxon>Hyphomicrobiales</taxon>
        <taxon>Nitrobacteraceae</taxon>
        <taxon>Bradyrhizobium</taxon>
    </lineage>
</organism>
<name>A0A0R3L0U6_9BRAD</name>
<evidence type="ECO:0000256" key="1">
    <source>
        <dbReference type="SAM" id="Phobius"/>
    </source>
</evidence>
<dbReference type="AlphaFoldDB" id="A0A0R3L0U6"/>
<evidence type="ECO:0000313" key="3">
    <source>
        <dbReference type="EMBL" id="KRQ97955.1"/>
    </source>
</evidence>
<feature type="transmembrane region" description="Helical" evidence="1">
    <location>
        <begin position="144"/>
        <end position="163"/>
    </location>
</feature>
<feature type="transmembrane region" description="Helical" evidence="1">
    <location>
        <begin position="170"/>
        <end position="189"/>
    </location>
</feature>
<sequence length="368" mass="40884">MHDTDATRHQDGLRIIAAGAVVILHYSDYFKDVPVGRFLVAHTWHFNLFVDLFFVVSGFVIARQYFGRVNDAASIGRFLWRRLARIYPLHLATLAFYVALAGALHFGAARTDNPARYPLSDLPAQFLLLHAFIGERLTFNFPSWSLSAEMFCYLLFPLVALIAQRRKEAVIALVIVTALVNSLWASAAGTTPWADWINQGGAFRALPAFNLGMACYLFRDRIAHWPAIPGALAASLAAFIMLGSMLPTMTALVAIYAIAVLAVQADCAGRETLLSRLRFDRWSPLTYSCYMLHIPVATLVITFGSRLLSLSPHERLILAPVAIVVLAFASVVSLRTFETPLRRYLTEAYDRRAIRPAPSPAISRQEST</sequence>
<dbReference type="PANTHER" id="PTHR23028">
    <property type="entry name" value="ACETYLTRANSFERASE"/>
    <property type="match status" value="1"/>
</dbReference>
<keyword evidence="4" id="KW-1185">Reference proteome</keyword>
<keyword evidence="1" id="KW-0472">Membrane</keyword>
<feature type="domain" description="Acyltransferase 3" evidence="2">
    <location>
        <begin position="11"/>
        <end position="330"/>
    </location>
</feature>
<feature type="transmembrane region" description="Helical" evidence="1">
    <location>
        <begin position="87"/>
        <end position="108"/>
    </location>
</feature>
<feature type="transmembrane region" description="Helical" evidence="1">
    <location>
        <begin position="290"/>
        <end position="310"/>
    </location>
</feature>
<evidence type="ECO:0000313" key="4">
    <source>
        <dbReference type="Proteomes" id="UP000051913"/>
    </source>
</evidence>
<feature type="transmembrane region" description="Helical" evidence="1">
    <location>
        <begin position="44"/>
        <end position="66"/>
    </location>
</feature>
<accession>A0A0R3L0U6</accession>
<keyword evidence="1" id="KW-0812">Transmembrane</keyword>
<keyword evidence="1" id="KW-1133">Transmembrane helix</keyword>
<gene>
    <name evidence="3" type="ORF">CP49_24045</name>
</gene>
<dbReference type="GO" id="GO:0000271">
    <property type="term" value="P:polysaccharide biosynthetic process"/>
    <property type="evidence" value="ECO:0007669"/>
    <property type="project" value="TreeGrafter"/>
</dbReference>
<reference evidence="3 4" key="1">
    <citation type="submission" date="2014-03" db="EMBL/GenBank/DDBJ databases">
        <title>Bradyrhizobium valentinum sp. nov., isolated from effective nodules of Lupinus mariae-josephae, a lupine endemic of basic-lime soils in Eastern Spain.</title>
        <authorList>
            <person name="Duran D."/>
            <person name="Rey L."/>
            <person name="Navarro A."/>
            <person name="Busquets A."/>
            <person name="Imperial J."/>
            <person name="Ruiz-Argueso T."/>
        </authorList>
    </citation>
    <scope>NUCLEOTIDE SEQUENCE [LARGE SCALE GENOMIC DNA]</scope>
    <source>
        <strain evidence="3 4">LmjM3</strain>
    </source>
</reference>
<evidence type="ECO:0000259" key="2">
    <source>
        <dbReference type="Pfam" id="PF01757"/>
    </source>
</evidence>
<dbReference type="PANTHER" id="PTHR23028:SF53">
    <property type="entry name" value="ACYL_TRANSF_3 DOMAIN-CONTAINING PROTEIN"/>
    <property type="match status" value="1"/>
</dbReference>